<organism evidence="3 4">
    <name type="scientific">Rhododendron simsii</name>
    <name type="common">Sims's rhododendron</name>
    <dbReference type="NCBI Taxonomy" id="118357"/>
    <lineage>
        <taxon>Eukaryota</taxon>
        <taxon>Viridiplantae</taxon>
        <taxon>Streptophyta</taxon>
        <taxon>Embryophyta</taxon>
        <taxon>Tracheophyta</taxon>
        <taxon>Spermatophyta</taxon>
        <taxon>Magnoliopsida</taxon>
        <taxon>eudicotyledons</taxon>
        <taxon>Gunneridae</taxon>
        <taxon>Pentapetalae</taxon>
        <taxon>asterids</taxon>
        <taxon>Ericales</taxon>
        <taxon>Ericaceae</taxon>
        <taxon>Ericoideae</taxon>
        <taxon>Rhodoreae</taxon>
        <taxon>Rhododendron</taxon>
    </lineage>
</organism>
<sequence>MTRLLLSKAFPSLKPHRIHHHLLGSSPNPNSVPYYKKPSQNSPSSPLRPCYYSPSPSSSSSTKHPWSVYLILSTNPPIKTYVGVTTNFSRRYYSLSLSLSLSLENRRFLRQHNAELKGGAKASRFGRPWVCACIIQGFVDRSEACAFESKWKIFSRKLPRKKKIDEMEKQLDNGSLLLLQHRQAALNTVKSSINCNHLEILWQLNPW</sequence>
<proteinExistence type="predicted"/>
<dbReference type="Pfam" id="PF01541">
    <property type="entry name" value="GIY-YIG"/>
    <property type="match status" value="1"/>
</dbReference>
<accession>A0A834GL53</accession>
<feature type="region of interest" description="Disordered" evidence="1">
    <location>
        <begin position="20"/>
        <end position="50"/>
    </location>
</feature>
<comment type="caution">
    <text evidence="3">The sequence shown here is derived from an EMBL/GenBank/DDBJ whole genome shotgun (WGS) entry which is preliminary data.</text>
</comment>
<dbReference type="InterPro" id="IPR050381">
    <property type="entry name" value="SLX1_endonuclease"/>
</dbReference>
<keyword evidence="4" id="KW-1185">Reference proteome</keyword>
<gene>
    <name evidence="3" type="ORF">RHSIM_Rhsim07G0060800</name>
</gene>
<dbReference type="InterPro" id="IPR000305">
    <property type="entry name" value="GIY-YIG_endonuc"/>
</dbReference>
<feature type="domain" description="GIY-YIG" evidence="2">
    <location>
        <begin position="64"/>
        <end position="163"/>
    </location>
</feature>
<protein>
    <recommendedName>
        <fullName evidence="2">GIY-YIG domain-containing protein</fullName>
    </recommendedName>
</protein>
<dbReference type="Proteomes" id="UP000626092">
    <property type="component" value="Unassembled WGS sequence"/>
</dbReference>
<dbReference type="InterPro" id="IPR035901">
    <property type="entry name" value="GIY-YIG_endonuc_sf"/>
</dbReference>
<dbReference type="Gene3D" id="3.40.1440.10">
    <property type="entry name" value="GIY-YIG endonuclease"/>
    <property type="match status" value="1"/>
</dbReference>
<evidence type="ECO:0000256" key="1">
    <source>
        <dbReference type="SAM" id="MobiDB-lite"/>
    </source>
</evidence>
<evidence type="ECO:0000313" key="3">
    <source>
        <dbReference type="EMBL" id="KAF7137662.1"/>
    </source>
</evidence>
<reference evidence="3" key="1">
    <citation type="submission" date="2019-11" db="EMBL/GenBank/DDBJ databases">
        <authorList>
            <person name="Liu Y."/>
            <person name="Hou J."/>
            <person name="Li T.-Q."/>
            <person name="Guan C.-H."/>
            <person name="Wu X."/>
            <person name="Wu H.-Z."/>
            <person name="Ling F."/>
            <person name="Zhang R."/>
            <person name="Shi X.-G."/>
            <person name="Ren J.-P."/>
            <person name="Chen E.-F."/>
            <person name="Sun J.-M."/>
        </authorList>
    </citation>
    <scope>NUCLEOTIDE SEQUENCE</scope>
    <source>
        <strain evidence="3">Adult_tree_wgs_1</strain>
        <tissue evidence="3">Leaves</tissue>
    </source>
</reference>
<dbReference type="AlphaFoldDB" id="A0A834GL53"/>
<name>A0A834GL53_RHOSS</name>
<dbReference type="PROSITE" id="PS50164">
    <property type="entry name" value="GIY_YIG"/>
    <property type="match status" value="1"/>
</dbReference>
<dbReference type="EMBL" id="WJXA01000007">
    <property type="protein sequence ID" value="KAF7137662.1"/>
    <property type="molecule type" value="Genomic_DNA"/>
</dbReference>
<evidence type="ECO:0000259" key="2">
    <source>
        <dbReference type="PROSITE" id="PS50164"/>
    </source>
</evidence>
<dbReference type="PANTHER" id="PTHR20208:SF13">
    <property type="entry name" value="STRUCTURE-SPECIFIC ENDONUCLEASE SUBUNIT SLX1"/>
    <property type="match status" value="1"/>
</dbReference>
<dbReference type="OrthoDB" id="24645at2759"/>
<evidence type="ECO:0000313" key="4">
    <source>
        <dbReference type="Proteomes" id="UP000626092"/>
    </source>
</evidence>
<dbReference type="PANTHER" id="PTHR20208">
    <property type="entry name" value="STRUCTURE-SPECIFIC ENDONUCLEASE SUBUNIT SLX1"/>
    <property type="match status" value="1"/>
</dbReference>